<feature type="compositionally biased region" description="Polar residues" evidence="1">
    <location>
        <begin position="155"/>
        <end position="168"/>
    </location>
</feature>
<feature type="compositionally biased region" description="Basic and acidic residues" evidence="1">
    <location>
        <begin position="291"/>
        <end position="303"/>
    </location>
</feature>
<feature type="compositionally biased region" description="Polar residues" evidence="1">
    <location>
        <begin position="443"/>
        <end position="463"/>
    </location>
</feature>
<feature type="compositionally biased region" description="Polar residues" evidence="1">
    <location>
        <begin position="762"/>
        <end position="771"/>
    </location>
</feature>
<evidence type="ECO:0000256" key="1">
    <source>
        <dbReference type="SAM" id="MobiDB-lite"/>
    </source>
</evidence>
<proteinExistence type="predicted"/>
<feature type="compositionally biased region" description="Basic and acidic residues" evidence="1">
    <location>
        <begin position="773"/>
        <end position="790"/>
    </location>
</feature>
<evidence type="ECO:0000313" key="2">
    <source>
        <dbReference type="EnsemblMetazoa" id="XP_019770966.1"/>
    </source>
</evidence>
<feature type="compositionally biased region" description="Basic and acidic residues" evidence="1">
    <location>
        <begin position="464"/>
        <end position="480"/>
    </location>
</feature>
<keyword evidence="3" id="KW-1185">Reference proteome</keyword>
<name>A0AAR5QCR0_DENPD</name>
<sequence length="983" mass="108707">MSDSRRICVCGRERGKEPVIITITTCKKHHSVKTEGGSVCVSPPTDELLSELAKTTKQQTGHSSEDIKNQPVTERFQPLEGEAIDQQNAEGVKKEEQTGSDLTEEIEQKPEDQPPVSDESESSTKLVDTNLMPRQMSIDVKEGEDTAKDAAINSDLPSVNAESETQATEPAKRTEDEPNSQETVEEGELPESEETKRKSAEAVVGRQMSTDGNNELATSSHTVEDTDNKSDDQPVSNESETQTTETAQLTIQPTDESIENEPAQELSIIDTESNVHVKEFNGSEETDNDEGTEKEQPETENDAKPNIVENEQLEGDGNQKIHEESELIATRDVQSHSKTLDTIEEEKYIENAEDDDMKKSSNILQQSLNQIEEPPGTGGVETTGIKPDEQPAEEIALQDENENKSANTSSPFENANPSNERNNENHSSTETKFLNNEEIIENASFNNDNEPQNSEILVQSSTESENRQEETESARTETENSNKQTGIENSANELTTTSGEAVAISTNRTAETVTQDVGSSLETKMIENEEFSNETHNIDPVLVESILPAESSSIKILKNESARYLDEENESIKQNADYQSAESLDVETSEEKSAKISNELMKQSDINTSGGIEESKSKQAADGQPSEVDAEINETIENLQNASVDQAITESNVIQVQSLEATEDLEKNDSVENGQQAEPSNIEELETKILDTNNVLGSDLPAPLGSGIHDGSKVMLSGSLDVQDKSAENGRNTVASSVEHALEDTSNIIDIEDSSVDRQQESETLQNTVNGENDPRRVENGSSTSKRDSYDAINKNNPAIIMRTETAMNTVMPNFDRLFWDIILPISKSRRLVERAKAEIAHTKISLASKEANYNCTSTILAERNVKNLEDLLRSIEYCTENQQVGQYLNEQDILNLEKYKDTCEQTSSSHMCEMYSQIITSEQGLQVGTSYIFNRKNTKWYEGLLICFGIKASDSVYDIGNLNDDLVVNNKSSYIVTKYLRI</sequence>
<reference evidence="3" key="1">
    <citation type="journal article" date="2013" name="Genome Biol.">
        <title>Draft genome of the mountain pine beetle, Dendroctonus ponderosae Hopkins, a major forest pest.</title>
        <authorList>
            <person name="Keeling C.I."/>
            <person name="Yuen M.M."/>
            <person name="Liao N.Y."/>
            <person name="Docking T.R."/>
            <person name="Chan S.K."/>
            <person name="Taylor G.A."/>
            <person name="Palmquist D.L."/>
            <person name="Jackman S.D."/>
            <person name="Nguyen A."/>
            <person name="Li M."/>
            <person name="Henderson H."/>
            <person name="Janes J.K."/>
            <person name="Zhao Y."/>
            <person name="Pandoh P."/>
            <person name="Moore R."/>
            <person name="Sperling F.A."/>
            <person name="Huber D.P."/>
            <person name="Birol I."/>
            <person name="Jones S.J."/>
            <person name="Bohlmann J."/>
        </authorList>
    </citation>
    <scope>NUCLEOTIDE SEQUENCE</scope>
</reference>
<feature type="compositionally biased region" description="Acidic residues" evidence="1">
    <location>
        <begin position="177"/>
        <end position="192"/>
    </location>
</feature>
<feature type="region of interest" description="Disordered" evidence="1">
    <location>
        <begin position="568"/>
        <end position="627"/>
    </location>
</feature>
<feature type="compositionally biased region" description="Basic and acidic residues" evidence="1">
    <location>
        <begin position="222"/>
        <end position="232"/>
    </location>
</feature>
<feature type="compositionally biased region" description="Polar residues" evidence="1">
    <location>
        <begin position="600"/>
        <end position="610"/>
    </location>
</feature>
<feature type="compositionally biased region" description="Polar residues" evidence="1">
    <location>
        <begin position="233"/>
        <end position="255"/>
    </location>
</feature>
<dbReference type="EnsemblMetazoa" id="XM_019915407.1">
    <property type="protein sequence ID" value="XP_019770966.1"/>
    <property type="gene ID" value="LOC109544972"/>
</dbReference>
<dbReference type="KEGG" id="dpa:109544972"/>
<feature type="compositionally biased region" description="Polar residues" evidence="1">
    <location>
        <begin position="481"/>
        <end position="507"/>
    </location>
</feature>
<protein>
    <submittedName>
        <fullName evidence="2">Uncharacterized protein</fullName>
    </submittedName>
</protein>
<feature type="compositionally biased region" description="Basic and acidic residues" evidence="1">
    <location>
        <begin position="333"/>
        <end position="350"/>
    </location>
</feature>
<feature type="compositionally biased region" description="Polar residues" evidence="1">
    <location>
        <begin position="53"/>
        <end position="62"/>
    </location>
</feature>
<feature type="compositionally biased region" description="Polar residues" evidence="1">
    <location>
        <begin position="360"/>
        <end position="370"/>
    </location>
</feature>
<dbReference type="GeneID" id="109544972"/>
<accession>A0AAR5QCR0</accession>
<dbReference type="Proteomes" id="UP000019118">
    <property type="component" value="Unassembled WGS sequence"/>
</dbReference>
<evidence type="ECO:0000313" key="3">
    <source>
        <dbReference type="Proteomes" id="UP000019118"/>
    </source>
</evidence>
<dbReference type="AlphaFoldDB" id="A0AAR5QCR0"/>
<feature type="region of interest" description="Disordered" evidence="1">
    <location>
        <begin position="53"/>
        <end position="507"/>
    </location>
</feature>
<feature type="compositionally biased region" description="Polar residues" evidence="1">
    <location>
        <begin position="572"/>
        <end position="582"/>
    </location>
</feature>
<feature type="compositionally biased region" description="Acidic residues" evidence="1">
    <location>
        <begin position="390"/>
        <end position="400"/>
    </location>
</feature>
<feature type="region of interest" description="Disordered" evidence="1">
    <location>
        <begin position="745"/>
        <end position="791"/>
    </location>
</feature>
<feature type="compositionally biased region" description="Basic and acidic residues" evidence="1">
    <location>
        <begin position="139"/>
        <end position="148"/>
    </location>
</feature>
<feature type="compositionally biased region" description="Polar residues" evidence="1">
    <location>
        <begin position="207"/>
        <end position="221"/>
    </location>
</feature>
<reference evidence="2" key="2">
    <citation type="submission" date="2024-08" db="UniProtKB">
        <authorList>
            <consortium name="EnsemblMetazoa"/>
        </authorList>
    </citation>
    <scope>IDENTIFICATION</scope>
</reference>
<organism evidence="2 3">
    <name type="scientific">Dendroctonus ponderosae</name>
    <name type="common">Mountain pine beetle</name>
    <dbReference type="NCBI Taxonomy" id="77166"/>
    <lineage>
        <taxon>Eukaryota</taxon>
        <taxon>Metazoa</taxon>
        <taxon>Ecdysozoa</taxon>
        <taxon>Arthropoda</taxon>
        <taxon>Hexapoda</taxon>
        <taxon>Insecta</taxon>
        <taxon>Pterygota</taxon>
        <taxon>Neoptera</taxon>
        <taxon>Endopterygota</taxon>
        <taxon>Coleoptera</taxon>
        <taxon>Polyphaga</taxon>
        <taxon>Cucujiformia</taxon>
        <taxon>Curculionidae</taxon>
        <taxon>Scolytinae</taxon>
        <taxon>Dendroctonus</taxon>
    </lineage>
</organism>